<dbReference type="SMART" id="SM00242">
    <property type="entry name" value="MYSc"/>
    <property type="match status" value="1"/>
</dbReference>
<dbReference type="SUPFAM" id="SSF52540">
    <property type="entry name" value="P-loop containing nucleoside triphosphate hydrolases"/>
    <property type="match status" value="1"/>
</dbReference>
<dbReference type="Gene3D" id="1.10.10.820">
    <property type="match status" value="1"/>
</dbReference>
<dbReference type="PANTHER" id="PTHR13140">
    <property type="entry name" value="MYOSIN"/>
    <property type="match status" value="1"/>
</dbReference>
<dbReference type="PRINTS" id="PR00193">
    <property type="entry name" value="MYOSINHEAVY"/>
</dbReference>
<dbReference type="Pfam" id="PF00063">
    <property type="entry name" value="Myosin_head"/>
    <property type="match status" value="1"/>
</dbReference>
<dbReference type="SMART" id="SM00015">
    <property type="entry name" value="IQ"/>
    <property type="match status" value="2"/>
</dbReference>
<evidence type="ECO:0000256" key="2">
    <source>
        <dbReference type="ARBA" id="ARBA00008314"/>
    </source>
</evidence>
<dbReference type="GO" id="GO:0030048">
    <property type="term" value="P:actin filament-based movement"/>
    <property type="evidence" value="ECO:0007669"/>
    <property type="project" value="TreeGrafter"/>
</dbReference>
<dbReference type="GO" id="GO:0005938">
    <property type="term" value="C:cell cortex"/>
    <property type="evidence" value="ECO:0007669"/>
    <property type="project" value="UniProtKB-ARBA"/>
</dbReference>
<evidence type="ECO:0000256" key="5">
    <source>
        <dbReference type="ARBA" id="ARBA00023121"/>
    </source>
</evidence>
<dbReference type="OrthoDB" id="6108017at2759"/>
<dbReference type="Pfam" id="PF06017">
    <property type="entry name" value="Myosin_TH1"/>
    <property type="match status" value="1"/>
</dbReference>
<feature type="domain" description="Myosin motor" evidence="10">
    <location>
        <begin position="6"/>
        <end position="701"/>
    </location>
</feature>
<evidence type="ECO:0000256" key="9">
    <source>
        <dbReference type="PROSITE-ProRule" id="PRU00782"/>
    </source>
</evidence>
<dbReference type="Gene3D" id="1.20.58.530">
    <property type="match status" value="1"/>
</dbReference>
<evidence type="ECO:0000256" key="3">
    <source>
        <dbReference type="ARBA" id="ARBA00022741"/>
    </source>
</evidence>
<feature type="region of interest" description="Actin-binding" evidence="9">
    <location>
        <begin position="575"/>
        <end position="597"/>
    </location>
</feature>
<evidence type="ECO:0000256" key="6">
    <source>
        <dbReference type="ARBA" id="ARBA00023123"/>
    </source>
</evidence>
<dbReference type="Gene3D" id="3.40.850.10">
    <property type="entry name" value="Kinesin motor domain"/>
    <property type="match status" value="1"/>
</dbReference>
<dbReference type="GO" id="GO:0007368">
    <property type="term" value="P:determination of left/right symmetry"/>
    <property type="evidence" value="ECO:0007669"/>
    <property type="project" value="UniProtKB-ARBA"/>
</dbReference>
<dbReference type="GO" id="GO:0016459">
    <property type="term" value="C:myosin complex"/>
    <property type="evidence" value="ECO:0007669"/>
    <property type="project" value="UniProtKB-KW"/>
</dbReference>
<dbReference type="InterPro" id="IPR027417">
    <property type="entry name" value="P-loop_NTPase"/>
</dbReference>
<dbReference type="GO" id="GO:0007015">
    <property type="term" value="P:actin filament organization"/>
    <property type="evidence" value="ECO:0007669"/>
    <property type="project" value="TreeGrafter"/>
</dbReference>
<name>A0A2S2R1H7_9HEMI</name>
<dbReference type="GO" id="GO:0051015">
    <property type="term" value="F:actin filament binding"/>
    <property type="evidence" value="ECO:0007669"/>
    <property type="project" value="TreeGrafter"/>
</dbReference>
<dbReference type="Proteomes" id="UP000694846">
    <property type="component" value="Unplaced"/>
</dbReference>
<evidence type="ECO:0000256" key="7">
    <source>
        <dbReference type="ARBA" id="ARBA00023175"/>
    </source>
</evidence>
<evidence type="ECO:0000313" key="12">
    <source>
        <dbReference type="EMBL" id="MBY83620.1"/>
    </source>
</evidence>
<dbReference type="Gene3D" id="1.20.5.190">
    <property type="match status" value="1"/>
</dbReference>
<evidence type="ECO:0000259" key="10">
    <source>
        <dbReference type="PROSITE" id="PS51456"/>
    </source>
</evidence>
<dbReference type="Gene3D" id="6.20.240.20">
    <property type="match status" value="1"/>
</dbReference>
<dbReference type="PROSITE" id="PS51757">
    <property type="entry name" value="TH1"/>
    <property type="match status" value="1"/>
</dbReference>
<dbReference type="InterPro" id="IPR000048">
    <property type="entry name" value="IQ_motif_EF-hand-BS"/>
</dbReference>
<evidence type="ECO:0000256" key="4">
    <source>
        <dbReference type="ARBA" id="ARBA00022840"/>
    </source>
</evidence>
<keyword evidence="3 9" id="KW-0547">Nucleotide-binding</keyword>
<evidence type="ECO:0000256" key="1">
    <source>
        <dbReference type="ARBA" id="ARBA00004413"/>
    </source>
</evidence>
<keyword evidence="13" id="KW-1185">Reference proteome</keyword>
<proteinExistence type="inferred from homology"/>
<dbReference type="GO" id="GO:0005902">
    <property type="term" value="C:microvillus"/>
    <property type="evidence" value="ECO:0007669"/>
    <property type="project" value="TreeGrafter"/>
</dbReference>
<dbReference type="GO" id="GO:0005886">
    <property type="term" value="C:plasma membrane"/>
    <property type="evidence" value="ECO:0007669"/>
    <property type="project" value="UniProtKB-SubCell"/>
</dbReference>
<evidence type="ECO:0000256" key="8">
    <source>
        <dbReference type="ARBA" id="ARBA00023203"/>
    </source>
</evidence>
<dbReference type="GO" id="GO:0005546">
    <property type="term" value="F:phosphatidylinositol-4,5-bisphosphate binding"/>
    <property type="evidence" value="ECO:0007669"/>
    <property type="project" value="UniProtKB-ARBA"/>
</dbReference>
<dbReference type="PROSITE" id="PS50096">
    <property type="entry name" value="IQ"/>
    <property type="match status" value="1"/>
</dbReference>
<dbReference type="GO" id="GO:0007498">
    <property type="term" value="P:mesoderm development"/>
    <property type="evidence" value="ECO:0007669"/>
    <property type="project" value="UniProtKB-ARBA"/>
</dbReference>
<accession>A0A2S2R1H7</accession>
<comment type="subcellular location">
    <subcellularLocation>
        <location evidence="1">Cell membrane</location>
        <topology evidence="1">Peripheral membrane protein</topology>
        <orientation evidence="1">Cytoplasmic side</orientation>
    </subcellularLocation>
</comment>
<dbReference type="InterPro" id="IPR010926">
    <property type="entry name" value="Myosin_TH1"/>
</dbReference>
<reference evidence="12" key="1">
    <citation type="submission" date="2018-04" db="EMBL/GenBank/DDBJ databases">
        <title>Transcriptome assembly of Sipha flava.</title>
        <authorList>
            <person name="Scully E.D."/>
            <person name="Geib S.M."/>
            <person name="Palmer N.A."/>
            <person name="Koch K."/>
            <person name="Bradshaw J."/>
            <person name="Heng-Moss T."/>
            <person name="Sarath G."/>
        </authorList>
    </citation>
    <scope>NUCLEOTIDE SEQUENCE</scope>
</reference>
<comment type="similarity">
    <text evidence="2 9">Belongs to the TRAFAC class myosin-kinesin ATPase superfamily. Myosin family.</text>
</comment>
<gene>
    <name evidence="12" type="primary">Myo61F_0</name>
    <name evidence="14" type="synonym">LOC112684506</name>
    <name evidence="12" type="ORF">g.151023</name>
</gene>
<dbReference type="GO" id="GO:0006897">
    <property type="term" value="P:endocytosis"/>
    <property type="evidence" value="ECO:0007669"/>
    <property type="project" value="TreeGrafter"/>
</dbReference>
<dbReference type="Pfam" id="PF00612">
    <property type="entry name" value="IQ"/>
    <property type="match status" value="1"/>
</dbReference>
<dbReference type="PROSITE" id="PS51456">
    <property type="entry name" value="MYOSIN_MOTOR"/>
    <property type="match status" value="1"/>
</dbReference>
<dbReference type="FunFam" id="1.20.58.530:FF:000004">
    <property type="entry name" value="Unconventional myosin ID"/>
    <property type="match status" value="1"/>
</dbReference>
<keyword evidence="5" id="KW-0446">Lipid-binding</keyword>
<dbReference type="GO" id="GO:0000146">
    <property type="term" value="F:microfilament motor activity"/>
    <property type="evidence" value="ECO:0007669"/>
    <property type="project" value="TreeGrafter"/>
</dbReference>
<evidence type="ECO:0000259" key="11">
    <source>
        <dbReference type="PROSITE" id="PS51757"/>
    </source>
</evidence>
<evidence type="ECO:0000313" key="14">
    <source>
        <dbReference type="RefSeq" id="XP_025411842.1"/>
    </source>
</evidence>
<dbReference type="InterPro" id="IPR036961">
    <property type="entry name" value="Kinesin_motor_dom_sf"/>
</dbReference>
<evidence type="ECO:0000313" key="13">
    <source>
        <dbReference type="Proteomes" id="UP000694846"/>
    </source>
</evidence>
<dbReference type="RefSeq" id="XP_025411842.1">
    <property type="nucleotide sequence ID" value="XM_025556057.1"/>
</dbReference>
<feature type="binding site" evidence="9">
    <location>
        <begin position="99"/>
        <end position="106"/>
    </location>
    <ligand>
        <name>ATP</name>
        <dbReference type="ChEBI" id="CHEBI:30616"/>
    </ligand>
</feature>
<dbReference type="Gene3D" id="1.20.120.720">
    <property type="entry name" value="Myosin VI head, motor domain, U50 subdomain"/>
    <property type="match status" value="1"/>
</dbReference>
<keyword evidence="7 9" id="KW-0505">Motor protein</keyword>
<organism evidence="12">
    <name type="scientific">Sipha flava</name>
    <name type="common">yellow sugarcane aphid</name>
    <dbReference type="NCBI Taxonomy" id="143950"/>
    <lineage>
        <taxon>Eukaryota</taxon>
        <taxon>Metazoa</taxon>
        <taxon>Ecdysozoa</taxon>
        <taxon>Arthropoda</taxon>
        <taxon>Hexapoda</taxon>
        <taxon>Insecta</taxon>
        <taxon>Pterygota</taxon>
        <taxon>Neoptera</taxon>
        <taxon>Paraneoptera</taxon>
        <taxon>Hemiptera</taxon>
        <taxon>Sternorrhyncha</taxon>
        <taxon>Aphidomorpha</taxon>
        <taxon>Aphidoidea</taxon>
        <taxon>Aphididae</taxon>
        <taxon>Sipha</taxon>
    </lineage>
</organism>
<keyword evidence="8 9" id="KW-0009">Actin-binding</keyword>
<protein>
    <submittedName>
        <fullName evidence="12 14">Myosin-IB</fullName>
    </submittedName>
</protein>
<feature type="domain" description="TH1" evidence="11">
    <location>
        <begin position="886"/>
        <end position="1072"/>
    </location>
</feature>
<dbReference type="EMBL" id="GGMS01014417">
    <property type="protein sequence ID" value="MBY83620.1"/>
    <property type="molecule type" value="Transcribed_RNA"/>
</dbReference>
<dbReference type="InterPro" id="IPR001609">
    <property type="entry name" value="Myosin_head_motor_dom-like"/>
</dbReference>
<dbReference type="GO" id="GO:0005524">
    <property type="term" value="F:ATP binding"/>
    <property type="evidence" value="ECO:0007669"/>
    <property type="project" value="UniProtKB-UniRule"/>
</dbReference>
<keyword evidence="4 9" id="KW-0067">ATP-binding</keyword>
<reference evidence="14" key="2">
    <citation type="submission" date="2025-04" db="UniProtKB">
        <authorList>
            <consortium name="RefSeq"/>
        </authorList>
    </citation>
    <scope>IDENTIFICATION</scope>
    <source>
        <tissue evidence="14">Whole body</tissue>
    </source>
</reference>
<sequence length="1072" mass="124223">MFDETTGVTNMVLLDDCDEEKLIENLKKRLEKNIIYTYIGEVLISVNPYKPLSEYYDKFMFKNYNKSHAEENPHIFAISAKVFASLKEYRQDQCILISGESGSGKTEASKKVLEYIAKATSSDDIVQIIKDKLLVANSVLEAFGNAKTRNNDNSSRFGKYMDVQFDHMDQPIGGNILNYLLEKSRVIKQAHNERNYHIFYQLVNGADKWLAELLEIDKDIGYEYLRTDKNDSCDSFEDHQTFDEDSKKYKETLQAFKTLEFDLEETMDVLKIIASILHLGNVKVRAHDEICKIENIGTVFLVADLLGVPKDDLIFALTNKTIKAHDEVIQSSLDVETSNFAKDALAKAIYSRLFEWLVAHINRTLKTTVSKNGGRFNKNKSIGILDIYGFEILHNNGFEQFCINYCNEKLQKLFLDLTIKSEQQEYLNEGIEWTHIEYFDNTFICDMIEERHKGIISCLEDESLKHTDTGNNMILLNELARRFKHHKHFSCFQSTDCQIKKTIISPAEFLIVHFAGAVKYDASSFLEKNNDSLFGNLSQIMSNSTNIIIKSCFSDCLTPNKKIPETTIKQFKNSLNQLIITLKSKQPSYIRCIKPNHHKIPGNFDVEVVRNQVKYMGLVEILHIRKAGFTYRGKLEEFLDRYKSLCPDTWPNWKGRFTTAGDAVARLIDHLEYTVEDCKIGKTKVLIKHPRTVFDIENRFRASKHLLAATIQATWRGHVARVKYTQLKTTTIRCQWLIRRHLRRERLRRIKEHEIVVQKIVFIQKNVRRMLAMSAYKKKWNAALTIRNFIKGFMTINDPPNAYNCRFKTYRYKKYLIDLSETLPKSLIDYRWPEPPTCCVEISQYLMTLHRAWLSRIYRLDLAKRPGLYERLQFKLAASEIFKGKKSMYPESLKINFDNDRCGILRQLINVFPEDSNFNTTYMYATKVTKFNRRGYKRRERILAITANAIIFVEKTDKNQKIKDHLPLKYVTSLQMTSGTDNFLLIKVSGELEKSKGDVLLEVPHLVECVTIISAQSFTGTIDFIDMQTNSSMKHNIKNLKNPGYIEFIPVNVTERKGEIRKGSSGNLTITG</sequence>
<keyword evidence="6 9" id="KW-0518">Myosin</keyword>
<dbReference type="AlphaFoldDB" id="A0A2S2R1H7"/>
<dbReference type="PANTHER" id="PTHR13140:SF679">
    <property type="entry name" value="UNCONVENTIONAL MYOSIN IC"/>
    <property type="match status" value="1"/>
</dbReference>
<dbReference type="GO" id="GO:0048803">
    <property type="term" value="P:imaginal disc-derived male genitalia morphogenesis"/>
    <property type="evidence" value="ECO:0007669"/>
    <property type="project" value="UniProtKB-ARBA"/>
</dbReference>